<evidence type="ECO:0000256" key="1">
    <source>
        <dbReference type="SAM" id="Phobius"/>
    </source>
</evidence>
<keyword evidence="1" id="KW-0472">Membrane</keyword>
<evidence type="ECO:0000313" key="2">
    <source>
        <dbReference type="EnsemblMetazoa" id="GAUT017908-PA"/>
    </source>
</evidence>
<organism evidence="2 3">
    <name type="scientific">Glossina austeni</name>
    <name type="common">Savannah tsetse fly</name>
    <dbReference type="NCBI Taxonomy" id="7395"/>
    <lineage>
        <taxon>Eukaryota</taxon>
        <taxon>Metazoa</taxon>
        <taxon>Ecdysozoa</taxon>
        <taxon>Arthropoda</taxon>
        <taxon>Hexapoda</taxon>
        <taxon>Insecta</taxon>
        <taxon>Pterygota</taxon>
        <taxon>Neoptera</taxon>
        <taxon>Endopterygota</taxon>
        <taxon>Diptera</taxon>
        <taxon>Brachycera</taxon>
        <taxon>Muscomorpha</taxon>
        <taxon>Hippoboscoidea</taxon>
        <taxon>Glossinidae</taxon>
        <taxon>Glossina</taxon>
    </lineage>
</organism>
<proteinExistence type="predicted"/>
<protein>
    <submittedName>
        <fullName evidence="2">Uncharacterized protein</fullName>
    </submittedName>
</protein>
<dbReference type="AlphaFoldDB" id="A0A1A9UWC6"/>
<accession>A0A1A9UWC6</accession>
<dbReference type="VEuPathDB" id="VectorBase:GAUT017908"/>
<keyword evidence="1" id="KW-0812">Transmembrane</keyword>
<sequence length="109" mass="13060">MYSPFTRIFHLSKVGIENSRYFLNSASGVIASDRNPGHRNDSITLNTRIVSVSYVFLYILSAVVNQKYYEMERRTHRFDQPHFSHRVENRIYHHIIVKFTYHLRMLIKL</sequence>
<name>A0A1A9UWC6_GLOAU</name>
<feature type="transmembrane region" description="Helical" evidence="1">
    <location>
        <begin position="45"/>
        <end position="64"/>
    </location>
</feature>
<reference evidence="2" key="1">
    <citation type="submission" date="2020-05" db="UniProtKB">
        <authorList>
            <consortium name="EnsemblMetazoa"/>
        </authorList>
    </citation>
    <scope>IDENTIFICATION</scope>
    <source>
        <strain evidence="2">TTRI</strain>
    </source>
</reference>
<keyword evidence="1" id="KW-1133">Transmembrane helix</keyword>
<dbReference type="Proteomes" id="UP000078200">
    <property type="component" value="Unassembled WGS sequence"/>
</dbReference>
<dbReference type="EnsemblMetazoa" id="GAUT017908-RA">
    <property type="protein sequence ID" value="GAUT017908-PA"/>
    <property type="gene ID" value="GAUT017908"/>
</dbReference>
<keyword evidence="3" id="KW-1185">Reference proteome</keyword>
<evidence type="ECO:0000313" key="3">
    <source>
        <dbReference type="Proteomes" id="UP000078200"/>
    </source>
</evidence>